<gene>
    <name evidence="2" type="ordered locus">LEPBI_I2903</name>
</gene>
<dbReference type="STRING" id="456481.LEPBI_I2903"/>
<keyword evidence="1" id="KW-1133">Transmembrane helix</keyword>
<dbReference type="NCBIfam" id="NF047767">
    <property type="entry name" value="LBF_2804_fam"/>
    <property type="match status" value="1"/>
</dbReference>
<dbReference type="OrthoDB" id="340603at2"/>
<name>B0SNW0_LEPBP</name>
<feature type="transmembrane region" description="Helical" evidence="1">
    <location>
        <begin position="209"/>
        <end position="228"/>
    </location>
</feature>
<accession>B0SNW0</accession>
<keyword evidence="1" id="KW-0472">Membrane</keyword>
<feature type="transmembrane region" description="Helical" evidence="1">
    <location>
        <begin position="51"/>
        <end position="73"/>
    </location>
</feature>
<protein>
    <submittedName>
        <fullName evidence="2">Uncharacterized protein</fullName>
    </submittedName>
</protein>
<evidence type="ECO:0000313" key="2">
    <source>
        <dbReference type="EMBL" id="ABZ98972.1"/>
    </source>
</evidence>
<dbReference type="EMBL" id="CP000786">
    <property type="protein sequence ID" value="ABZ98972.1"/>
    <property type="molecule type" value="Genomic_DNA"/>
</dbReference>
<evidence type="ECO:0000256" key="1">
    <source>
        <dbReference type="SAM" id="Phobius"/>
    </source>
</evidence>
<dbReference type="HOGENOM" id="CLU_733171_0_0_12"/>
<keyword evidence="3" id="KW-1185">Reference proteome</keyword>
<keyword evidence="1" id="KW-0812">Transmembrane</keyword>
<dbReference type="Proteomes" id="UP000001847">
    <property type="component" value="Chromosome I"/>
</dbReference>
<evidence type="ECO:0000313" key="3">
    <source>
        <dbReference type="Proteomes" id="UP000001847"/>
    </source>
</evidence>
<dbReference type="KEGG" id="lbi:LEPBI_I2903"/>
<proteinExistence type="predicted"/>
<organism evidence="2 3">
    <name type="scientific">Leptospira biflexa serovar Patoc (strain Patoc 1 / ATCC 23582 / Paris)</name>
    <dbReference type="NCBI Taxonomy" id="456481"/>
    <lineage>
        <taxon>Bacteria</taxon>
        <taxon>Pseudomonadati</taxon>
        <taxon>Spirochaetota</taxon>
        <taxon>Spirochaetia</taxon>
        <taxon>Leptospirales</taxon>
        <taxon>Leptospiraceae</taxon>
        <taxon>Leptospira</taxon>
    </lineage>
</organism>
<sequence length="386" mass="44813">MEDSGCKKMSTDRYKPGILEQWGRRVLISFRSNAKTDETLQVSFSKASRRYLFWGGFWSFWIGFFPSIAFVYLSIYLPPFSLYSFPSLSYEGLFGFLSLLTIVTVIEFYLLFRLGFYLSYQMAKAADMELADEPELITPIPGMMARLVLEIPDPRIRLYGIDPYKHLNERALFFRTLLYKSKVFLSNIIAKLLLKVILGRTGLRFIIEYISGPITGIWDGVTTYIILLELRKRIITRKLADSILLQIKSKKRNPNLIESVLRSVALSIVYTKTFHPNFEYLLFGLLGLLSKKEHLQNLDDWDAFVESFQLLNDEEKKWPISVFAICSSFDGKLNVEELHAFSALTHLSPSWILERVRHLSETIQNGELSESFLWMEKILPQERNSE</sequence>
<reference evidence="2 3" key="1">
    <citation type="journal article" date="2008" name="PLoS ONE">
        <title>Genome sequence of the saprophyte Leptospira biflexa provides insights into the evolution of Leptospira and the pathogenesis of leptospirosis.</title>
        <authorList>
            <person name="Picardeau M."/>
            <person name="Bulach D.M."/>
            <person name="Bouchier C."/>
            <person name="Zuerner R.L."/>
            <person name="Zidane N."/>
            <person name="Wilson P.J."/>
            <person name="Creno S."/>
            <person name="Kuczek E.S."/>
            <person name="Bommezzadri S."/>
            <person name="Davis J.C."/>
            <person name="McGrath A."/>
            <person name="Johnson M.J."/>
            <person name="Boursaux-Eude C."/>
            <person name="Seemann T."/>
            <person name="Rouy Z."/>
            <person name="Coppel R.L."/>
            <person name="Rood J.I."/>
            <person name="Lajus A."/>
            <person name="Davies J.K."/>
            <person name="Medigue C."/>
            <person name="Adler B."/>
        </authorList>
    </citation>
    <scope>NUCLEOTIDE SEQUENCE [LARGE SCALE GENOMIC DNA]</scope>
    <source>
        <strain evidence="3">Patoc 1 / ATCC 23582 / Paris</strain>
    </source>
</reference>
<feature type="transmembrane region" description="Helical" evidence="1">
    <location>
        <begin position="183"/>
        <end position="203"/>
    </location>
</feature>
<feature type="transmembrane region" description="Helical" evidence="1">
    <location>
        <begin position="93"/>
        <end position="112"/>
    </location>
</feature>
<dbReference type="AlphaFoldDB" id="B0SNW0"/>
<dbReference type="BioCyc" id="LBIF456481:LEPBI_RS14225-MONOMER"/>